<gene>
    <name evidence="1" type="ORF">AGR3A_Lc160209</name>
</gene>
<organism evidence="1 2">
    <name type="scientific">Agrobacterium tomkonis CFBP 6623</name>
    <dbReference type="NCBI Taxonomy" id="1183432"/>
    <lineage>
        <taxon>Bacteria</taxon>
        <taxon>Pseudomonadati</taxon>
        <taxon>Pseudomonadota</taxon>
        <taxon>Alphaproteobacteria</taxon>
        <taxon>Hyphomicrobiales</taxon>
        <taxon>Rhizobiaceae</taxon>
        <taxon>Rhizobium/Agrobacterium group</taxon>
        <taxon>Agrobacterium</taxon>
        <taxon>Agrobacterium tumefaciens complex</taxon>
    </lineage>
</organism>
<evidence type="ECO:0000313" key="2">
    <source>
        <dbReference type="Proteomes" id="UP000191988"/>
    </source>
</evidence>
<name>A0A1S7S097_9HYPH</name>
<sequence>MQRKRNVTEIQPVREALPGAVISKLVANTEYIGVCSALHIAQSFATAGTVVKAPEEFRRRILAEGDIDFRPQIKQDIGIAVVLDFLLTLTARLRIRDQAETGGKAWRDEKPLPKPDLLVTCDRAGPDFAGEAFAKPGGYANLAAQFYIADTVGIKLVAAADSGVSFIFHWNERSTFQHVFFRHGASETEYRLARLRSHILRGER</sequence>
<protein>
    <submittedName>
        <fullName evidence="1">Uncharacterized protein</fullName>
    </submittedName>
</protein>
<accession>A0A1S7S097</accession>
<proteinExistence type="predicted"/>
<dbReference type="EMBL" id="FBWK01000052">
    <property type="protein sequence ID" value="CUX60530.1"/>
    <property type="molecule type" value="Genomic_DNA"/>
</dbReference>
<evidence type="ECO:0000313" key="1">
    <source>
        <dbReference type="EMBL" id="CUX60530.1"/>
    </source>
</evidence>
<dbReference type="Proteomes" id="UP000191988">
    <property type="component" value="Unassembled WGS sequence"/>
</dbReference>
<reference evidence="2" key="1">
    <citation type="submission" date="2016-01" db="EMBL/GenBank/DDBJ databases">
        <authorList>
            <person name="Regsiter A."/>
            <person name="william w."/>
        </authorList>
    </citation>
    <scope>NUCLEOTIDE SEQUENCE [LARGE SCALE GENOMIC DNA]</scope>
    <source>
        <strain evidence="2">CFBP 6623</strain>
    </source>
</reference>
<dbReference type="AlphaFoldDB" id="A0A1S7S097"/>
<keyword evidence="2" id="KW-1185">Reference proteome</keyword>